<feature type="signal peptide" evidence="13">
    <location>
        <begin position="1"/>
        <end position="23"/>
    </location>
</feature>
<dbReference type="GO" id="GO:0009279">
    <property type="term" value="C:cell outer membrane"/>
    <property type="evidence" value="ECO:0007669"/>
    <property type="project" value="UniProtKB-SubCell"/>
</dbReference>
<comment type="caution">
    <text evidence="16">The sequence shown here is derived from an EMBL/GenBank/DDBJ whole genome shotgun (WGS) entry which is preliminary data.</text>
</comment>
<dbReference type="OrthoDB" id="7413795at2"/>
<dbReference type="Proteomes" id="UP000318050">
    <property type="component" value="Unassembled WGS sequence"/>
</dbReference>
<accession>A0A560HVM5</accession>
<evidence type="ECO:0000259" key="14">
    <source>
        <dbReference type="Pfam" id="PF00593"/>
    </source>
</evidence>
<protein>
    <submittedName>
        <fullName evidence="16">Iron complex outermembrane receptor protein</fullName>
    </submittedName>
</protein>
<evidence type="ECO:0000256" key="3">
    <source>
        <dbReference type="ARBA" id="ARBA00022452"/>
    </source>
</evidence>
<comment type="similarity">
    <text evidence="11 12">Belongs to the TonB-dependent receptor family.</text>
</comment>
<evidence type="ECO:0000256" key="7">
    <source>
        <dbReference type="ARBA" id="ARBA00023065"/>
    </source>
</evidence>
<organism evidence="16 17">
    <name type="scientific">Nitrospirillum amazonense</name>
    <dbReference type="NCBI Taxonomy" id="28077"/>
    <lineage>
        <taxon>Bacteria</taxon>
        <taxon>Pseudomonadati</taxon>
        <taxon>Pseudomonadota</taxon>
        <taxon>Alphaproteobacteria</taxon>
        <taxon>Rhodospirillales</taxon>
        <taxon>Azospirillaceae</taxon>
        <taxon>Nitrospirillum</taxon>
    </lineage>
</organism>
<keyword evidence="10 11" id="KW-0998">Cell outer membrane</keyword>
<dbReference type="PANTHER" id="PTHR32552">
    <property type="entry name" value="FERRICHROME IRON RECEPTOR-RELATED"/>
    <property type="match status" value="1"/>
</dbReference>
<feature type="domain" description="TonB-dependent receptor plug" evidence="15">
    <location>
        <begin position="62"/>
        <end position="168"/>
    </location>
</feature>
<keyword evidence="6" id="KW-0408">Iron</keyword>
<keyword evidence="13" id="KW-0732">Signal</keyword>
<evidence type="ECO:0000256" key="2">
    <source>
        <dbReference type="ARBA" id="ARBA00022448"/>
    </source>
</evidence>
<keyword evidence="4" id="KW-0410">Iron transport</keyword>
<dbReference type="InterPro" id="IPR000531">
    <property type="entry name" value="Beta-barrel_TonB"/>
</dbReference>
<dbReference type="PANTHER" id="PTHR32552:SF81">
    <property type="entry name" value="TONB-DEPENDENT OUTER MEMBRANE RECEPTOR"/>
    <property type="match status" value="1"/>
</dbReference>
<keyword evidence="8 12" id="KW-0798">TonB box</keyword>
<evidence type="ECO:0000313" key="16">
    <source>
        <dbReference type="EMBL" id="TWB50653.1"/>
    </source>
</evidence>
<dbReference type="EMBL" id="VITT01000023">
    <property type="protein sequence ID" value="TWB50653.1"/>
    <property type="molecule type" value="Genomic_DNA"/>
</dbReference>
<dbReference type="AlphaFoldDB" id="A0A560HVM5"/>
<dbReference type="InterPro" id="IPR036942">
    <property type="entry name" value="Beta-barrel_TonB_sf"/>
</dbReference>
<dbReference type="PROSITE" id="PS52016">
    <property type="entry name" value="TONB_DEPENDENT_REC_3"/>
    <property type="match status" value="1"/>
</dbReference>
<name>A0A560HVM5_9PROT</name>
<evidence type="ECO:0000256" key="5">
    <source>
        <dbReference type="ARBA" id="ARBA00022692"/>
    </source>
</evidence>
<evidence type="ECO:0000313" key="17">
    <source>
        <dbReference type="Proteomes" id="UP000318050"/>
    </source>
</evidence>
<dbReference type="Pfam" id="PF00593">
    <property type="entry name" value="TonB_dep_Rec_b-barrel"/>
    <property type="match status" value="1"/>
</dbReference>
<keyword evidence="3 11" id="KW-1134">Transmembrane beta strand</keyword>
<evidence type="ECO:0000256" key="9">
    <source>
        <dbReference type="ARBA" id="ARBA00023136"/>
    </source>
</evidence>
<feature type="domain" description="TonB-dependent receptor-like beta-barrel" evidence="14">
    <location>
        <begin position="277"/>
        <end position="754"/>
    </location>
</feature>
<feature type="chain" id="PRO_5022108706" evidence="13">
    <location>
        <begin position="24"/>
        <end position="790"/>
    </location>
</feature>
<keyword evidence="5 11" id="KW-0812">Transmembrane</keyword>
<dbReference type="InterPro" id="IPR039426">
    <property type="entry name" value="TonB-dep_rcpt-like"/>
</dbReference>
<comment type="subcellular location">
    <subcellularLocation>
        <location evidence="1 11">Cell outer membrane</location>
        <topology evidence="1 11">Multi-pass membrane protein</topology>
    </subcellularLocation>
</comment>
<evidence type="ECO:0000256" key="11">
    <source>
        <dbReference type="PROSITE-ProRule" id="PRU01360"/>
    </source>
</evidence>
<reference evidence="16 17" key="1">
    <citation type="submission" date="2019-06" db="EMBL/GenBank/DDBJ databases">
        <title>Genomic Encyclopedia of Type Strains, Phase IV (KMG-V): Genome sequencing to study the core and pangenomes of soil and plant-associated prokaryotes.</title>
        <authorList>
            <person name="Whitman W."/>
        </authorList>
    </citation>
    <scope>NUCLEOTIDE SEQUENCE [LARGE SCALE GENOMIC DNA]</scope>
    <source>
        <strain evidence="16 17">BR 11140</strain>
    </source>
</reference>
<dbReference type="InterPro" id="IPR012910">
    <property type="entry name" value="Plug_dom"/>
</dbReference>
<sequence>MKSTLLLSSVCLGALITSHAAWAQSSGAPSSEPQVNGATNAQQDDGLADIVITAQRRSENLQHAAIAVSAVTGDSLRDSGVTRPADLTSVVPALQVSSSSGSSSVFYLRGVGNFNANALSDPAVAFNFNGVYIGRTTGTTGYFYDLERVEVLKGPQGTLYGRNATGGAVNVIPHRAELGETSGELTVEYGNYDAVRVDGDLNMPLGKDAAVRAAGIYVRHNGYMNDGTDDQNDMGGRVSLRVEPTDSLTINLTGDVFRQRGNGTGATPMNLNVDDRIGLLSPQGQAFYASQPNVLLGRTFAPITADPYMHNNSWGVSSNIEWQSDWGKLTLIPAYRENHVDFVSDNPGFVITQKEKDKQTSVEARFATDDTQPLRFLIGGFYYDETNDAPLNQYNSQSQLSNQTFSQSSESLAAFGRVTYAPVPDVRFTVGGRYTTEDKTFTGTNNSVLRPCVIPTTYSPTYVPGCPTASTIPYNTLTLPAANFDPRQDGTLTVPSVIDDTGVTAKKATFNKFTYRLGADWDVTDSNLLFASYETGFKSGGFFFSADAGTYRPETIEAYTLGSKNRFFDNRLQVNVEAFYWQYKNQQISHVGYDSKGTIIFATENVGQSTIKGFEAEIQYIPIKDTLLSADVQYLDGRYDNFVYTTPNSNGGVYNGTGCPSSSITGNSYVVNCSGSRPPNSPLWTLNLAAQQTFPLDNGARIIANARAHFQTQTLTGLEFTAVEKQDAYWMADTSLTYNASDDRFFVTAFVNNIFDKTVVSATFPTSFALFTVGTLRPPRTYGLRTGVRF</sequence>
<evidence type="ECO:0000259" key="15">
    <source>
        <dbReference type="Pfam" id="PF07715"/>
    </source>
</evidence>
<gene>
    <name evidence="16" type="ORF">FBZ92_12373</name>
</gene>
<proteinExistence type="inferred from homology"/>
<keyword evidence="16" id="KW-0675">Receptor</keyword>
<evidence type="ECO:0000256" key="6">
    <source>
        <dbReference type="ARBA" id="ARBA00023004"/>
    </source>
</evidence>
<dbReference type="Pfam" id="PF07715">
    <property type="entry name" value="Plug"/>
    <property type="match status" value="1"/>
</dbReference>
<dbReference type="GO" id="GO:0006826">
    <property type="term" value="P:iron ion transport"/>
    <property type="evidence" value="ECO:0007669"/>
    <property type="project" value="UniProtKB-KW"/>
</dbReference>
<evidence type="ECO:0000256" key="1">
    <source>
        <dbReference type="ARBA" id="ARBA00004571"/>
    </source>
</evidence>
<dbReference type="Gene3D" id="2.40.170.20">
    <property type="entry name" value="TonB-dependent receptor, beta-barrel domain"/>
    <property type="match status" value="1"/>
</dbReference>
<evidence type="ECO:0000256" key="8">
    <source>
        <dbReference type="ARBA" id="ARBA00023077"/>
    </source>
</evidence>
<evidence type="ECO:0000256" key="12">
    <source>
        <dbReference type="RuleBase" id="RU003357"/>
    </source>
</evidence>
<dbReference type="SUPFAM" id="SSF56935">
    <property type="entry name" value="Porins"/>
    <property type="match status" value="1"/>
</dbReference>
<keyword evidence="7" id="KW-0406">Ion transport</keyword>
<evidence type="ECO:0000256" key="13">
    <source>
        <dbReference type="SAM" id="SignalP"/>
    </source>
</evidence>
<evidence type="ECO:0000256" key="10">
    <source>
        <dbReference type="ARBA" id="ARBA00023237"/>
    </source>
</evidence>
<keyword evidence="2 11" id="KW-0813">Transport</keyword>
<evidence type="ECO:0000256" key="4">
    <source>
        <dbReference type="ARBA" id="ARBA00022496"/>
    </source>
</evidence>
<keyword evidence="9 11" id="KW-0472">Membrane</keyword>